<dbReference type="AlphaFoldDB" id="A0A1G2EGD2"/>
<proteinExistence type="predicted"/>
<feature type="transmembrane region" description="Helical" evidence="2">
    <location>
        <begin position="118"/>
        <end position="138"/>
    </location>
</feature>
<name>A0A1G2EGD2_9BACT</name>
<evidence type="ECO:0000313" key="4">
    <source>
        <dbReference type="EMBL" id="OGZ24839.1"/>
    </source>
</evidence>
<accession>A0A1G2EGD2</accession>
<sequence length="350" mass="40725">MKLLVITQKVDVNDDILGFFHQWLEKLSKRFDFLNVICLQLGEYSLPQNVRVFSLGKEGGRSRIRGLFRFYRDIWQLRKNHEAVFVHMNPIYVVLGGILWKLWGKKIYLWHNHRYGNIITRVAIWLSCAVFYTSPFSFSAQFKKSKIMPVGIDTEKFKSQISNLKNKNSILYAGRFSPVKNVDVLIKATDLLDKKGINFILNIVGKPGDDEQENFQKIKAQARNLEIKGKIRFLGGREYRQLPALYNQNDIFVNLTQTGSFDKTTLEAMACQNIVLVSNQVFKEIFPKEWHEALMFKERDPDDLSKKLLYLMGLAENAKDSLGVRLREIVVKNHDLNNLVEKIIHELNQK</sequence>
<dbReference type="Gene3D" id="3.40.50.2000">
    <property type="entry name" value="Glycogen Phosphorylase B"/>
    <property type="match status" value="2"/>
</dbReference>
<evidence type="ECO:0000313" key="5">
    <source>
        <dbReference type="Proteomes" id="UP000178647"/>
    </source>
</evidence>
<feature type="domain" description="Glycosyl transferase family 1" evidence="3">
    <location>
        <begin position="155"/>
        <end position="314"/>
    </location>
</feature>
<dbReference type="PANTHER" id="PTHR46401">
    <property type="entry name" value="GLYCOSYLTRANSFERASE WBBK-RELATED"/>
    <property type="match status" value="1"/>
</dbReference>
<comment type="caution">
    <text evidence="4">The sequence shown here is derived from an EMBL/GenBank/DDBJ whole genome shotgun (WGS) entry which is preliminary data.</text>
</comment>
<evidence type="ECO:0000259" key="3">
    <source>
        <dbReference type="Pfam" id="PF00534"/>
    </source>
</evidence>
<dbReference type="Pfam" id="PF00534">
    <property type="entry name" value="Glycos_transf_1"/>
    <property type="match status" value="1"/>
</dbReference>
<organism evidence="4 5">
    <name type="scientific">Candidatus Nealsonbacteria bacterium RIFCSPLOWO2_01_FULL_43_32</name>
    <dbReference type="NCBI Taxonomy" id="1801672"/>
    <lineage>
        <taxon>Bacteria</taxon>
        <taxon>Candidatus Nealsoniibacteriota</taxon>
    </lineage>
</organism>
<feature type="transmembrane region" description="Helical" evidence="2">
    <location>
        <begin position="84"/>
        <end position="103"/>
    </location>
</feature>
<dbReference type="GO" id="GO:0016757">
    <property type="term" value="F:glycosyltransferase activity"/>
    <property type="evidence" value="ECO:0007669"/>
    <property type="project" value="InterPro"/>
</dbReference>
<evidence type="ECO:0000256" key="2">
    <source>
        <dbReference type="SAM" id="Phobius"/>
    </source>
</evidence>
<dbReference type="InterPro" id="IPR001296">
    <property type="entry name" value="Glyco_trans_1"/>
</dbReference>
<dbReference type="CDD" id="cd03801">
    <property type="entry name" value="GT4_PimA-like"/>
    <property type="match status" value="1"/>
</dbReference>
<dbReference type="Proteomes" id="UP000178647">
    <property type="component" value="Unassembled WGS sequence"/>
</dbReference>
<dbReference type="STRING" id="1801672.A2896_01605"/>
<dbReference type="EMBL" id="MHMH01000003">
    <property type="protein sequence ID" value="OGZ24839.1"/>
    <property type="molecule type" value="Genomic_DNA"/>
</dbReference>
<gene>
    <name evidence="4" type="ORF">A2896_01605</name>
</gene>
<reference evidence="4 5" key="1">
    <citation type="journal article" date="2016" name="Nat. Commun.">
        <title>Thousands of microbial genomes shed light on interconnected biogeochemical processes in an aquifer system.</title>
        <authorList>
            <person name="Anantharaman K."/>
            <person name="Brown C.T."/>
            <person name="Hug L.A."/>
            <person name="Sharon I."/>
            <person name="Castelle C.J."/>
            <person name="Probst A.J."/>
            <person name="Thomas B.C."/>
            <person name="Singh A."/>
            <person name="Wilkins M.J."/>
            <person name="Karaoz U."/>
            <person name="Brodie E.L."/>
            <person name="Williams K.H."/>
            <person name="Hubbard S.S."/>
            <person name="Banfield J.F."/>
        </authorList>
    </citation>
    <scope>NUCLEOTIDE SEQUENCE [LARGE SCALE GENOMIC DNA]</scope>
</reference>
<keyword evidence="2" id="KW-1133">Transmembrane helix</keyword>
<evidence type="ECO:0000256" key="1">
    <source>
        <dbReference type="ARBA" id="ARBA00022679"/>
    </source>
</evidence>
<dbReference type="SUPFAM" id="SSF53756">
    <property type="entry name" value="UDP-Glycosyltransferase/glycogen phosphorylase"/>
    <property type="match status" value="1"/>
</dbReference>
<keyword evidence="2" id="KW-0472">Membrane</keyword>
<keyword evidence="2" id="KW-0812">Transmembrane</keyword>
<protein>
    <recommendedName>
        <fullName evidence="3">Glycosyl transferase family 1 domain-containing protein</fullName>
    </recommendedName>
</protein>
<keyword evidence="1" id="KW-0808">Transferase</keyword>
<dbReference type="PANTHER" id="PTHR46401:SF2">
    <property type="entry name" value="GLYCOSYLTRANSFERASE WBBK-RELATED"/>
    <property type="match status" value="1"/>
</dbReference>